<dbReference type="Proteomes" id="UP000800039">
    <property type="component" value="Unassembled WGS sequence"/>
</dbReference>
<keyword evidence="2" id="KW-1185">Reference proteome</keyword>
<sequence>MIDFPSPVLGPLFSFCFHRYCLEFWVVHGCRHVQRNCGLQAFSFLSLQCHRALYDFISHPALHLKNGRRAHLHALVNGLFSGAVYRSRCAGLLDASITNGLSQAMSAPSSSRQRYATLTILERLRVTFHITTSYFSIIAFRCSRVVINGIGSMTGVAFFSFLLGAAENTSFFFLSWFQYHTWHCFGQRGGNNCLVYYCEK</sequence>
<protein>
    <submittedName>
        <fullName evidence="1">Uncharacterized protein</fullName>
    </submittedName>
</protein>
<dbReference type="EMBL" id="ML976618">
    <property type="protein sequence ID" value="KAF1842589.1"/>
    <property type="molecule type" value="Genomic_DNA"/>
</dbReference>
<dbReference type="AlphaFoldDB" id="A0A9P4GC97"/>
<name>A0A9P4GC97_9PLEO</name>
<dbReference type="RefSeq" id="XP_040785152.1">
    <property type="nucleotide sequence ID" value="XM_040927103.1"/>
</dbReference>
<comment type="caution">
    <text evidence="1">The sequence shown here is derived from an EMBL/GenBank/DDBJ whole genome shotgun (WGS) entry which is preliminary data.</text>
</comment>
<accession>A0A9P4GC97</accession>
<dbReference type="GeneID" id="63844355"/>
<proteinExistence type="predicted"/>
<organism evidence="1 2">
    <name type="scientific">Cucurbitaria berberidis CBS 394.84</name>
    <dbReference type="NCBI Taxonomy" id="1168544"/>
    <lineage>
        <taxon>Eukaryota</taxon>
        <taxon>Fungi</taxon>
        <taxon>Dikarya</taxon>
        <taxon>Ascomycota</taxon>
        <taxon>Pezizomycotina</taxon>
        <taxon>Dothideomycetes</taxon>
        <taxon>Pleosporomycetidae</taxon>
        <taxon>Pleosporales</taxon>
        <taxon>Pleosporineae</taxon>
        <taxon>Cucurbitariaceae</taxon>
        <taxon>Cucurbitaria</taxon>
    </lineage>
</organism>
<evidence type="ECO:0000313" key="1">
    <source>
        <dbReference type="EMBL" id="KAF1842589.1"/>
    </source>
</evidence>
<evidence type="ECO:0000313" key="2">
    <source>
        <dbReference type="Proteomes" id="UP000800039"/>
    </source>
</evidence>
<reference evidence="1" key="1">
    <citation type="submission" date="2020-01" db="EMBL/GenBank/DDBJ databases">
        <authorList>
            <consortium name="DOE Joint Genome Institute"/>
            <person name="Haridas S."/>
            <person name="Albert R."/>
            <person name="Binder M."/>
            <person name="Bloem J."/>
            <person name="Labutti K."/>
            <person name="Salamov A."/>
            <person name="Andreopoulos B."/>
            <person name="Baker S.E."/>
            <person name="Barry K."/>
            <person name="Bills G."/>
            <person name="Bluhm B.H."/>
            <person name="Cannon C."/>
            <person name="Castanera R."/>
            <person name="Culley D.E."/>
            <person name="Daum C."/>
            <person name="Ezra D."/>
            <person name="Gonzalez J.B."/>
            <person name="Henrissat B."/>
            <person name="Kuo A."/>
            <person name="Liang C."/>
            <person name="Lipzen A."/>
            <person name="Lutzoni F."/>
            <person name="Magnuson J."/>
            <person name="Mondo S."/>
            <person name="Nolan M."/>
            <person name="Ohm R."/>
            <person name="Pangilinan J."/>
            <person name="Park H.-J."/>
            <person name="Ramirez L."/>
            <person name="Alfaro M."/>
            <person name="Sun H."/>
            <person name="Tritt A."/>
            <person name="Yoshinaga Y."/>
            <person name="Zwiers L.-H."/>
            <person name="Turgeon B.G."/>
            <person name="Goodwin S.B."/>
            <person name="Spatafora J.W."/>
            <person name="Crous P.W."/>
            <person name="Grigoriev I.V."/>
        </authorList>
    </citation>
    <scope>NUCLEOTIDE SEQUENCE</scope>
    <source>
        <strain evidence="1">CBS 394.84</strain>
    </source>
</reference>
<gene>
    <name evidence="1" type="ORF">K460DRAFT_188745</name>
</gene>